<dbReference type="EMBL" id="BOPC01000056">
    <property type="protein sequence ID" value="GIJ28859.1"/>
    <property type="molecule type" value="Genomic_DNA"/>
</dbReference>
<accession>A0ABQ4JHB5</accession>
<dbReference type="RefSeq" id="WP_204036359.1">
    <property type="nucleotide sequence ID" value="NZ_BOPC01000056.1"/>
</dbReference>
<evidence type="ECO:0000313" key="2">
    <source>
        <dbReference type="Proteomes" id="UP000653076"/>
    </source>
</evidence>
<gene>
    <name evidence="1" type="ORF">Vqi01_40210</name>
</gene>
<proteinExistence type="predicted"/>
<evidence type="ECO:0000313" key="1">
    <source>
        <dbReference type="EMBL" id="GIJ28859.1"/>
    </source>
</evidence>
<keyword evidence="2" id="KW-1185">Reference proteome</keyword>
<organism evidence="1 2">
    <name type="scientific">Micromonospora qiuiae</name>
    <dbReference type="NCBI Taxonomy" id="502268"/>
    <lineage>
        <taxon>Bacteria</taxon>
        <taxon>Bacillati</taxon>
        <taxon>Actinomycetota</taxon>
        <taxon>Actinomycetes</taxon>
        <taxon>Micromonosporales</taxon>
        <taxon>Micromonosporaceae</taxon>
        <taxon>Micromonospora</taxon>
    </lineage>
</organism>
<dbReference type="Proteomes" id="UP000653076">
    <property type="component" value="Unassembled WGS sequence"/>
</dbReference>
<protein>
    <submittedName>
        <fullName evidence="1">Uncharacterized protein</fullName>
    </submittedName>
</protein>
<comment type="caution">
    <text evidence="1">The sequence shown here is derived from an EMBL/GenBank/DDBJ whole genome shotgun (WGS) entry which is preliminary data.</text>
</comment>
<sequence>MKEREVVVRLSHDEALVLFEWLSRTDERTSDFADVIEDQAEQRALWNLTALLERELFDPVQAEYRTLVDEARNRLRDEQ</sequence>
<name>A0ABQ4JHB5_9ACTN</name>
<reference evidence="1 2" key="1">
    <citation type="submission" date="2021-01" db="EMBL/GenBank/DDBJ databases">
        <title>Whole genome shotgun sequence of Verrucosispora qiuiae NBRC 106684.</title>
        <authorList>
            <person name="Komaki H."/>
            <person name="Tamura T."/>
        </authorList>
    </citation>
    <scope>NUCLEOTIDE SEQUENCE [LARGE SCALE GENOMIC DNA]</scope>
    <source>
        <strain evidence="1 2">NBRC 106684</strain>
    </source>
</reference>